<keyword evidence="2" id="KW-1185">Reference proteome</keyword>
<dbReference type="AlphaFoldDB" id="A0A6P8ZN57"/>
<proteinExistence type="predicted"/>
<dbReference type="Proteomes" id="UP000515158">
    <property type="component" value="Unplaced"/>
</dbReference>
<dbReference type="GeneID" id="117645576"/>
<protein>
    <submittedName>
        <fullName evidence="3">Zinc finger protein rotund-like</fullName>
    </submittedName>
</protein>
<dbReference type="InParanoid" id="A0A6P8ZN57"/>
<evidence type="ECO:0000256" key="1">
    <source>
        <dbReference type="SAM" id="MobiDB-lite"/>
    </source>
</evidence>
<feature type="region of interest" description="Disordered" evidence="1">
    <location>
        <begin position="53"/>
        <end position="96"/>
    </location>
</feature>
<dbReference type="OrthoDB" id="6627575at2759"/>
<sequence>MSVMAEHMNSAGGNPHHDGVHYMWNGAVEQCGSHAKDMEYSWPRQPIINKQGYEAKMSGVDPQGNHSMHKGMDDQGMSIYGGAPPRSASSSSSAVM</sequence>
<feature type="compositionally biased region" description="Low complexity" evidence="1">
    <location>
        <begin position="87"/>
        <end position="96"/>
    </location>
</feature>
<evidence type="ECO:0000313" key="2">
    <source>
        <dbReference type="Proteomes" id="UP000515158"/>
    </source>
</evidence>
<reference evidence="3" key="1">
    <citation type="submission" date="2025-08" db="UniProtKB">
        <authorList>
            <consortium name="RefSeq"/>
        </authorList>
    </citation>
    <scope>IDENTIFICATION</scope>
    <source>
        <tissue evidence="3">Total insect</tissue>
    </source>
</reference>
<dbReference type="KEGG" id="tpal:117645576"/>
<name>A0A6P8ZN57_THRPL</name>
<organism evidence="3">
    <name type="scientific">Thrips palmi</name>
    <name type="common">Melon thrips</name>
    <dbReference type="NCBI Taxonomy" id="161013"/>
    <lineage>
        <taxon>Eukaryota</taxon>
        <taxon>Metazoa</taxon>
        <taxon>Ecdysozoa</taxon>
        <taxon>Arthropoda</taxon>
        <taxon>Hexapoda</taxon>
        <taxon>Insecta</taxon>
        <taxon>Pterygota</taxon>
        <taxon>Neoptera</taxon>
        <taxon>Paraneoptera</taxon>
        <taxon>Thysanoptera</taxon>
        <taxon>Terebrantia</taxon>
        <taxon>Thripoidea</taxon>
        <taxon>Thripidae</taxon>
        <taxon>Thrips</taxon>
    </lineage>
</organism>
<dbReference type="RefSeq" id="XP_034241774.1">
    <property type="nucleotide sequence ID" value="XM_034385883.1"/>
</dbReference>
<evidence type="ECO:0000313" key="3">
    <source>
        <dbReference type="RefSeq" id="XP_034241774.1"/>
    </source>
</evidence>
<accession>A0A6P8ZN57</accession>
<gene>
    <name evidence="3" type="primary">LOC117645576</name>
</gene>